<feature type="transmembrane region" description="Helical" evidence="1">
    <location>
        <begin position="203"/>
        <end position="221"/>
    </location>
</feature>
<gene>
    <name evidence="2" type="ORF">A7E06_24840</name>
</gene>
<feature type="transmembrane region" description="Helical" evidence="1">
    <location>
        <begin position="72"/>
        <end position="90"/>
    </location>
</feature>
<feature type="transmembrane region" description="Helical" evidence="1">
    <location>
        <begin position="17"/>
        <end position="37"/>
    </location>
</feature>
<dbReference type="InterPro" id="IPR008875">
    <property type="entry name" value="TraX"/>
</dbReference>
<dbReference type="EMBL" id="RSUV01000026">
    <property type="protein sequence ID" value="MIV46629.1"/>
    <property type="molecule type" value="Genomic_DNA"/>
</dbReference>
<feature type="transmembrane region" description="Helical" evidence="1">
    <location>
        <begin position="169"/>
        <end position="191"/>
    </location>
</feature>
<reference evidence="2" key="1">
    <citation type="submission" date="2018-07" db="EMBL/GenBank/DDBJ databases">
        <authorList>
            <consortium name="GenomeTrakr network: Whole genome sequencing for foodborne pathogen traceback"/>
        </authorList>
    </citation>
    <scope>NUCLEOTIDE SEQUENCE [LARGE SCALE GENOMIC DNA]</scope>
    <source>
        <strain evidence="2">CFSAN048114</strain>
    </source>
</reference>
<proteinExistence type="predicted"/>
<name>A0A402WM51_SALER</name>
<comment type="caution">
    <text evidence="2">The sequence shown here is derived from an EMBL/GenBank/DDBJ whole genome shotgun (WGS) entry which is preliminary data.</text>
</comment>
<sequence>MFVDHTNTLFLVHPDPLLYALGRMAFPLFTLIWAMNVQRSPYRLQKRANRLWGWAFITQPVFLLAFQHHQPWYALNILFVFAGVTQFLALKYHYGKKGVITGVLLLAIMVWPLQPASYGLPGIMLSLGMVMVYSDHSISVRRAGNFVSLFSLSCLNGVSHLLTLPAETLLFATLPTILLPLMVLSVSTGPGCLKGGRFMPSRFFYYAYTGHLFIAAFILKVV</sequence>
<dbReference type="Proteomes" id="UP000839530">
    <property type="component" value="Unassembled WGS sequence"/>
</dbReference>
<organism evidence="2">
    <name type="scientific">Salmonella enterica</name>
    <name type="common">Salmonella choleraesuis</name>
    <dbReference type="NCBI Taxonomy" id="28901"/>
    <lineage>
        <taxon>Bacteria</taxon>
        <taxon>Pseudomonadati</taxon>
        <taxon>Pseudomonadota</taxon>
        <taxon>Gammaproteobacteria</taxon>
        <taxon>Enterobacterales</taxon>
        <taxon>Enterobacteriaceae</taxon>
        <taxon>Salmonella</taxon>
    </lineage>
</organism>
<keyword evidence="1" id="KW-0472">Membrane</keyword>
<feature type="transmembrane region" description="Helical" evidence="1">
    <location>
        <begin position="49"/>
        <end position="66"/>
    </location>
</feature>
<protein>
    <submittedName>
        <fullName evidence="2">Conjugal transfer protein TraX</fullName>
    </submittedName>
</protein>
<evidence type="ECO:0000256" key="1">
    <source>
        <dbReference type="SAM" id="Phobius"/>
    </source>
</evidence>
<evidence type="ECO:0000313" key="2">
    <source>
        <dbReference type="EMBL" id="MIV46629.1"/>
    </source>
</evidence>
<keyword evidence="1" id="KW-0812">Transmembrane</keyword>
<dbReference type="Pfam" id="PF05857">
    <property type="entry name" value="TraX"/>
    <property type="match status" value="1"/>
</dbReference>
<dbReference type="AlphaFoldDB" id="A0A402WM51"/>
<accession>A0A402WM51</accession>
<keyword evidence="1" id="KW-1133">Transmembrane helix</keyword>